<evidence type="ECO:0000313" key="2">
    <source>
        <dbReference type="Proteomes" id="UP000579281"/>
    </source>
</evidence>
<evidence type="ECO:0008006" key="3">
    <source>
        <dbReference type="Google" id="ProtNLM"/>
    </source>
</evidence>
<name>A0A841KS47_9FIRM</name>
<comment type="caution">
    <text evidence="1">The sequence shown here is derived from an EMBL/GenBank/DDBJ whole genome shotgun (WGS) entry which is preliminary data.</text>
</comment>
<evidence type="ECO:0000313" key="1">
    <source>
        <dbReference type="EMBL" id="MBB6216396.1"/>
    </source>
</evidence>
<reference evidence="1 2" key="1">
    <citation type="submission" date="2020-08" db="EMBL/GenBank/DDBJ databases">
        <title>Genomic Encyclopedia of Type Strains, Phase IV (KMG-IV): sequencing the most valuable type-strain genomes for metagenomic binning, comparative biology and taxonomic classification.</title>
        <authorList>
            <person name="Goeker M."/>
        </authorList>
    </citation>
    <scope>NUCLEOTIDE SEQUENCE [LARGE SCALE GENOMIC DNA]</scope>
    <source>
        <strain evidence="1 2">DSM 103526</strain>
    </source>
</reference>
<dbReference type="RefSeq" id="WP_184310930.1">
    <property type="nucleotide sequence ID" value="NZ_JACHEN010000014.1"/>
</dbReference>
<dbReference type="InterPro" id="IPR021377">
    <property type="entry name" value="DUF3006"/>
</dbReference>
<dbReference type="EMBL" id="JACHEN010000014">
    <property type="protein sequence ID" value="MBB6216396.1"/>
    <property type="molecule type" value="Genomic_DNA"/>
</dbReference>
<sequence>MFVLDRIEGDWAMVEYGKTMLQLPKTLLPENAKEGDILQIHISVNKEQTNNRKERLEEKARRLFD</sequence>
<proteinExistence type="predicted"/>
<protein>
    <recommendedName>
        <fullName evidence="3">DUF3006 domain-containing protein</fullName>
    </recommendedName>
</protein>
<accession>A0A841KS47</accession>
<dbReference type="Proteomes" id="UP000579281">
    <property type="component" value="Unassembled WGS sequence"/>
</dbReference>
<organism evidence="1 2">
    <name type="scientific">Anaerosolibacter carboniphilus</name>
    <dbReference type="NCBI Taxonomy" id="1417629"/>
    <lineage>
        <taxon>Bacteria</taxon>
        <taxon>Bacillati</taxon>
        <taxon>Bacillota</taxon>
        <taxon>Clostridia</taxon>
        <taxon>Peptostreptococcales</taxon>
        <taxon>Thermotaleaceae</taxon>
        <taxon>Anaerosolibacter</taxon>
    </lineage>
</organism>
<keyword evidence="2" id="KW-1185">Reference proteome</keyword>
<dbReference type="Pfam" id="PF11213">
    <property type="entry name" value="DUF3006"/>
    <property type="match status" value="1"/>
</dbReference>
<dbReference type="Gene3D" id="6.20.120.50">
    <property type="match status" value="1"/>
</dbReference>
<gene>
    <name evidence="1" type="ORF">HNQ80_002496</name>
</gene>
<dbReference type="AlphaFoldDB" id="A0A841KS47"/>